<evidence type="ECO:0000256" key="1">
    <source>
        <dbReference type="ARBA" id="ARBA00004651"/>
    </source>
</evidence>
<evidence type="ECO:0000256" key="4">
    <source>
        <dbReference type="ARBA" id="ARBA00022475"/>
    </source>
</evidence>
<evidence type="ECO:0000256" key="2">
    <source>
        <dbReference type="ARBA" id="ARBA00005540"/>
    </source>
</evidence>
<dbReference type="EMBL" id="CP060804">
    <property type="protein sequence ID" value="QNP38330.1"/>
    <property type="molecule type" value="Genomic_DNA"/>
</dbReference>
<keyword evidence="7 8" id="KW-0472">Membrane</keyword>
<feature type="transmembrane region" description="Helical" evidence="9">
    <location>
        <begin position="131"/>
        <end position="152"/>
    </location>
</feature>
<comment type="function">
    <text evidence="8">Probably a riboflavin-binding protein that interacts with the energy-coupling factor (ECF) ABC-transporter complex.</text>
</comment>
<dbReference type="PANTHER" id="PTHR38438:SF1">
    <property type="entry name" value="RIBOFLAVIN TRANSPORTER RIBU"/>
    <property type="match status" value="1"/>
</dbReference>
<evidence type="ECO:0000256" key="9">
    <source>
        <dbReference type="SAM" id="Phobius"/>
    </source>
</evidence>
<dbReference type="RefSeq" id="WP_025192511.1">
    <property type="nucleotide sequence ID" value="NZ_CP060804.1"/>
</dbReference>
<evidence type="ECO:0000313" key="10">
    <source>
        <dbReference type="EMBL" id="QNP38330.1"/>
    </source>
</evidence>
<feature type="transmembrane region" description="Helical" evidence="9">
    <location>
        <begin position="62"/>
        <end position="82"/>
    </location>
</feature>
<dbReference type="PANTHER" id="PTHR38438">
    <property type="entry name" value="RIBOFLAVIN TRANSPORTER RIBU"/>
    <property type="match status" value="1"/>
</dbReference>
<dbReference type="Proteomes" id="UP000516122">
    <property type="component" value="Chromosome"/>
</dbReference>
<evidence type="ECO:0000256" key="3">
    <source>
        <dbReference type="ARBA" id="ARBA00022448"/>
    </source>
</evidence>
<keyword evidence="4 8" id="KW-1003">Cell membrane</keyword>
<keyword evidence="3 8" id="KW-0813">Transport</keyword>
<evidence type="ECO:0000256" key="7">
    <source>
        <dbReference type="ARBA" id="ARBA00023136"/>
    </source>
</evidence>
<dbReference type="GO" id="GO:0032217">
    <property type="term" value="F:riboflavin transmembrane transporter activity"/>
    <property type="evidence" value="ECO:0007669"/>
    <property type="project" value="UniProtKB-UniRule"/>
</dbReference>
<feature type="transmembrane region" description="Helical" evidence="9">
    <location>
        <begin position="102"/>
        <end position="119"/>
    </location>
</feature>
<dbReference type="PIRSF" id="PIRSF037778">
    <property type="entry name" value="UCP037778_transp_RibU"/>
    <property type="match status" value="1"/>
</dbReference>
<keyword evidence="5 9" id="KW-0812">Transmembrane</keyword>
<dbReference type="InterPro" id="IPR025720">
    <property type="entry name" value="RibU"/>
</dbReference>
<dbReference type="AlphaFoldDB" id="A0A7H0FQL4"/>
<evidence type="ECO:0000256" key="5">
    <source>
        <dbReference type="ARBA" id="ARBA00022692"/>
    </source>
</evidence>
<dbReference type="GO" id="GO:0005886">
    <property type="term" value="C:plasma membrane"/>
    <property type="evidence" value="ECO:0007669"/>
    <property type="project" value="UniProtKB-SubCell"/>
</dbReference>
<evidence type="ECO:0000256" key="6">
    <source>
        <dbReference type="ARBA" id="ARBA00022989"/>
    </source>
</evidence>
<sequence length="221" mass="24504">MTKKRIKKFVEDGSLIGGFQMNNKVQKMVSIAMLAAIGTVLQFVAFPIMPAFSFLKIDFSDIPILLGMFLYGPLAGVITAFVRSLLHLFLTRLAPQNMVGDFASFLASSIFTLPIFYFFGKKKNIRTNRIVGLVSGILALTIFMSIANYFVITPIYLQLYGVTTQQFLGTSLASYVAIGIVPFNLIKGLLVSGVFLVLHAKLLPWLSKKQHTIQKKTPLTK</sequence>
<accession>A0A7H0FQL4</accession>
<name>A0A7H0FQL4_ENTFL</name>
<dbReference type="Pfam" id="PF12822">
    <property type="entry name" value="ECF_trnsprt"/>
    <property type="match status" value="1"/>
</dbReference>
<reference evidence="10 11" key="1">
    <citation type="submission" date="2020-08" db="EMBL/GenBank/DDBJ databases">
        <title>Enterococcus faecalis SF28073 genome assembly.</title>
        <authorList>
            <person name="Duerkop B.A."/>
            <person name="Johnson C.N."/>
        </authorList>
    </citation>
    <scope>NUCLEOTIDE SEQUENCE [LARGE SCALE GENOMIC DNA]</scope>
    <source>
        <strain evidence="10 11">SF28073</strain>
    </source>
</reference>
<dbReference type="Gene3D" id="1.10.1760.20">
    <property type="match status" value="1"/>
</dbReference>
<evidence type="ECO:0000256" key="8">
    <source>
        <dbReference type="PIRNR" id="PIRNR037778"/>
    </source>
</evidence>
<gene>
    <name evidence="10" type="ORF">H9Q64_03230</name>
</gene>
<feature type="transmembrane region" description="Helical" evidence="9">
    <location>
        <begin position="172"/>
        <end position="198"/>
    </location>
</feature>
<organism evidence="10 11">
    <name type="scientific">Enterococcus faecalis</name>
    <name type="common">Streptococcus faecalis</name>
    <dbReference type="NCBI Taxonomy" id="1351"/>
    <lineage>
        <taxon>Bacteria</taxon>
        <taxon>Bacillati</taxon>
        <taxon>Bacillota</taxon>
        <taxon>Bacilli</taxon>
        <taxon>Lactobacillales</taxon>
        <taxon>Enterococcaceae</taxon>
        <taxon>Enterococcus</taxon>
    </lineage>
</organism>
<comment type="similarity">
    <text evidence="2 8">Belongs to the prokaryotic riboflavin transporter (P-RFT) (TC 2.A.87) family.</text>
</comment>
<feature type="transmembrane region" description="Helical" evidence="9">
    <location>
        <begin position="31"/>
        <end position="55"/>
    </location>
</feature>
<protein>
    <recommendedName>
        <fullName evidence="8">Riboflavin transporter</fullName>
    </recommendedName>
</protein>
<comment type="subcellular location">
    <subcellularLocation>
        <location evidence="1">Cell membrane</location>
        <topology evidence="1">Multi-pass membrane protein</topology>
    </subcellularLocation>
</comment>
<proteinExistence type="inferred from homology"/>
<keyword evidence="6 9" id="KW-1133">Transmembrane helix</keyword>
<dbReference type="InterPro" id="IPR024529">
    <property type="entry name" value="ECF_trnsprt_substrate-spec"/>
</dbReference>
<evidence type="ECO:0000313" key="11">
    <source>
        <dbReference type="Proteomes" id="UP000516122"/>
    </source>
</evidence>